<organism evidence="1 2">
    <name type="scientific">Clunio marinus</name>
    <dbReference type="NCBI Taxonomy" id="568069"/>
    <lineage>
        <taxon>Eukaryota</taxon>
        <taxon>Metazoa</taxon>
        <taxon>Ecdysozoa</taxon>
        <taxon>Arthropoda</taxon>
        <taxon>Hexapoda</taxon>
        <taxon>Insecta</taxon>
        <taxon>Pterygota</taxon>
        <taxon>Neoptera</taxon>
        <taxon>Endopterygota</taxon>
        <taxon>Diptera</taxon>
        <taxon>Nematocera</taxon>
        <taxon>Chironomoidea</taxon>
        <taxon>Chironomidae</taxon>
        <taxon>Clunio</taxon>
    </lineage>
</organism>
<dbReference type="Proteomes" id="UP000183832">
    <property type="component" value="Unassembled WGS sequence"/>
</dbReference>
<dbReference type="AlphaFoldDB" id="A0A1J1HGS6"/>
<name>A0A1J1HGS6_9DIPT</name>
<gene>
    <name evidence="1" type="ORF">CLUMA_CG001019</name>
</gene>
<sequence length="80" mass="9503">MKGRPKTSSHYPNKDYYFLVSVRGFLSTLRSSTLFQFQSSLDRHLLRKIGKFYGAISKWRQVYREKSKVNMNTLRLSQHS</sequence>
<proteinExistence type="predicted"/>
<evidence type="ECO:0000313" key="1">
    <source>
        <dbReference type="EMBL" id="CRK87215.1"/>
    </source>
</evidence>
<dbReference type="EMBL" id="CVRI01000004">
    <property type="protein sequence ID" value="CRK87215.1"/>
    <property type="molecule type" value="Genomic_DNA"/>
</dbReference>
<reference evidence="1 2" key="1">
    <citation type="submission" date="2015-04" db="EMBL/GenBank/DDBJ databases">
        <authorList>
            <person name="Syromyatnikov M.Y."/>
            <person name="Popov V.N."/>
        </authorList>
    </citation>
    <scope>NUCLEOTIDE SEQUENCE [LARGE SCALE GENOMIC DNA]</scope>
</reference>
<protein>
    <submittedName>
        <fullName evidence="1">CLUMA_CG001019, isoform A</fullName>
    </submittedName>
</protein>
<accession>A0A1J1HGS6</accession>
<keyword evidence="2" id="KW-1185">Reference proteome</keyword>
<evidence type="ECO:0000313" key="2">
    <source>
        <dbReference type="Proteomes" id="UP000183832"/>
    </source>
</evidence>